<protein>
    <submittedName>
        <fullName evidence="1">Uncharacterized protein</fullName>
    </submittedName>
</protein>
<organism evidence="1">
    <name type="scientific">Pararge aegeria</name>
    <name type="common">speckled wood butterfly</name>
    <dbReference type="NCBI Taxonomy" id="116150"/>
    <lineage>
        <taxon>Eukaryota</taxon>
        <taxon>Metazoa</taxon>
        <taxon>Ecdysozoa</taxon>
        <taxon>Arthropoda</taxon>
        <taxon>Hexapoda</taxon>
        <taxon>Insecta</taxon>
        <taxon>Pterygota</taxon>
        <taxon>Neoptera</taxon>
        <taxon>Endopterygota</taxon>
        <taxon>Lepidoptera</taxon>
        <taxon>Glossata</taxon>
        <taxon>Ditrysia</taxon>
        <taxon>Papilionoidea</taxon>
        <taxon>Nymphalidae</taxon>
        <taxon>Satyrinae</taxon>
        <taxon>Satyrini</taxon>
        <taxon>Parargina</taxon>
        <taxon>Pararge</taxon>
    </lineage>
</organism>
<reference evidence="1" key="1">
    <citation type="journal article" date="2013" name="BMC Genomics">
        <title>Unscrambling butterfly oogenesis.</title>
        <authorList>
            <person name="Carter J.M."/>
            <person name="Baker S.C."/>
            <person name="Pink R."/>
            <person name="Carter D.R."/>
            <person name="Collins A."/>
            <person name="Tomlin J."/>
            <person name="Gibbs M."/>
            <person name="Breuker C.J."/>
        </authorList>
    </citation>
    <scope>NUCLEOTIDE SEQUENCE</scope>
    <source>
        <tissue evidence="1">Ovary</tissue>
    </source>
</reference>
<proteinExistence type="predicted"/>
<accession>S4P9D4</accession>
<dbReference type="EMBL" id="GAIX01003799">
    <property type="protein sequence ID" value="JAA88761.1"/>
    <property type="molecule type" value="Transcribed_RNA"/>
</dbReference>
<dbReference type="AlphaFoldDB" id="S4P9D4"/>
<sequence>MNVMCIHIFSPSKFKVKVIYFFTQIGLKMALLMRTLHKKCVHGSEMTTITSFVNLNLKLLGLSTSLSLKRTTIM</sequence>
<name>S4P9D4_9NEOP</name>
<reference evidence="1" key="2">
    <citation type="submission" date="2013-05" db="EMBL/GenBank/DDBJ databases">
        <authorList>
            <person name="Carter J.-M."/>
            <person name="Baker S.C."/>
            <person name="Pink R."/>
            <person name="Carter D.R.F."/>
            <person name="Collins A."/>
            <person name="Tomlin J."/>
            <person name="Gibbs M."/>
            <person name="Breuker C.J."/>
        </authorList>
    </citation>
    <scope>NUCLEOTIDE SEQUENCE</scope>
    <source>
        <tissue evidence="1">Ovary</tissue>
    </source>
</reference>
<evidence type="ECO:0000313" key="1">
    <source>
        <dbReference type="EMBL" id="JAA88761.1"/>
    </source>
</evidence>